<evidence type="ECO:0000256" key="2">
    <source>
        <dbReference type="ARBA" id="ARBA00022603"/>
    </source>
</evidence>
<gene>
    <name evidence="8" type="ORF">C8P68_104340</name>
</gene>
<dbReference type="InterPro" id="IPR029063">
    <property type="entry name" value="SAM-dependent_MTases_sf"/>
</dbReference>
<comment type="similarity">
    <text evidence="6">Belongs to the methyltransferase superfamily. tRNA (adenine-N(6)-)-methyltransferase family.</text>
</comment>
<keyword evidence="4 6" id="KW-0949">S-adenosyl-L-methionine</keyword>
<dbReference type="GO" id="GO:0016430">
    <property type="term" value="F:tRNA (adenine-N6)-methyltransferase activity"/>
    <property type="evidence" value="ECO:0007669"/>
    <property type="project" value="UniProtKB-UniRule"/>
</dbReference>
<dbReference type="InterPro" id="IPR022882">
    <property type="entry name" value="tRNA_adenine-N6_MeTrfase"/>
</dbReference>
<dbReference type="EMBL" id="QAOQ01000004">
    <property type="protein sequence ID" value="PTQ96848.1"/>
    <property type="molecule type" value="Genomic_DNA"/>
</dbReference>
<dbReference type="GO" id="GO:0032259">
    <property type="term" value="P:methylation"/>
    <property type="evidence" value="ECO:0007669"/>
    <property type="project" value="UniProtKB-KW"/>
</dbReference>
<evidence type="ECO:0000313" key="8">
    <source>
        <dbReference type="EMBL" id="PTQ96848.1"/>
    </source>
</evidence>
<dbReference type="SUPFAM" id="SSF53335">
    <property type="entry name" value="S-adenosyl-L-methionine-dependent methyltransferases"/>
    <property type="match status" value="1"/>
</dbReference>
<comment type="subcellular location">
    <subcellularLocation>
        <location evidence="6">Cytoplasm</location>
    </subcellularLocation>
</comment>
<dbReference type="AlphaFoldDB" id="A0A2T5J9W2"/>
<name>A0A2T5J9W2_9SPHI</name>
<protein>
    <recommendedName>
        <fullName evidence="6">tRNA1(Val) (adenine(37)-N6)-methyltransferase</fullName>
        <ecNumber evidence="6">2.1.1.223</ecNumber>
    </recommendedName>
    <alternativeName>
        <fullName evidence="6">tRNA m6A37 methyltransferase</fullName>
    </alternativeName>
</protein>
<dbReference type="Pfam" id="PF05175">
    <property type="entry name" value="MTS"/>
    <property type="match status" value="1"/>
</dbReference>
<reference evidence="8 9" key="1">
    <citation type="submission" date="2018-04" db="EMBL/GenBank/DDBJ databases">
        <title>Genomic Encyclopedia of Archaeal and Bacterial Type Strains, Phase II (KMG-II): from individual species to whole genera.</title>
        <authorList>
            <person name="Goeker M."/>
        </authorList>
    </citation>
    <scope>NUCLEOTIDE SEQUENCE [LARGE SCALE GENOMIC DNA]</scope>
    <source>
        <strain evidence="8 9">DSM 26809</strain>
    </source>
</reference>
<keyword evidence="3 6" id="KW-0808">Transferase</keyword>
<dbReference type="PROSITE" id="PS00092">
    <property type="entry name" value="N6_MTASE"/>
    <property type="match status" value="1"/>
</dbReference>
<comment type="function">
    <text evidence="6">Specifically methylates the adenine in position 37 of tRNA(1)(Val) (anticodon cmo5UAC).</text>
</comment>
<dbReference type="PANTHER" id="PTHR47739:SF1">
    <property type="entry name" value="TRNA1(VAL) (ADENINE(37)-N6)-METHYLTRANSFERASE"/>
    <property type="match status" value="1"/>
</dbReference>
<dbReference type="InterPro" id="IPR007848">
    <property type="entry name" value="Small_mtfrase_dom"/>
</dbReference>
<evidence type="ECO:0000256" key="6">
    <source>
        <dbReference type="HAMAP-Rule" id="MF_01872"/>
    </source>
</evidence>
<dbReference type="RefSeq" id="WP_107828791.1">
    <property type="nucleotide sequence ID" value="NZ_CP160205.1"/>
</dbReference>
<comment type="catalytic activity">
    <reaction evidence="6">
        <text>adenosine(37) in tRNA1(Val) + S-adenosyl-L-methionine = N(6)-methyladenosine(37) in tRNA1(Val) + S-adenosyl-L-homocysteine + H(+)</text>
        <dbReference type="Rhea" id="RHEA:43160"/>
        <dbReference type="Rhea" id="RHEA-COMP:10369"/>
        <dbReference type="Rhea" id="RHEA-COMP:10370"/>
        <dbReference type="ChEBI" id="CHEBI:15378"/>
        <dbReference type="ChEBI" id="CHEBI:57856"/>
        <dbReference type="ChEBI" id="CHEBI:59789"/>
        <dbReference type="ChEBI" id="CHEBI:74411"/>
        <dbReference type="ChEBI" id="CHEBI:74449"/>
        <dbReference type="EC" id="2.1.1.223"/>
    </reaction>
</comment>
<evidence type="ECO:0000256" key="1">
    <source>
        <dbReference type="ARBA" id="ARBA00022490"/>
    </source>
</evidence>
<feature type="domain" description="Methyltransferase small" evidence="7">
    <location>
        <begin position="26"/>
        <end position="159"/>
    </location>
</feature>
<proteinExistence type="inferred from homology"/>
<evidence type="ECO:0000256" key="5">
    <source>
        <dbReference type="ARBA" id="ARBA00022694"/>
    </source>
</evidence>
<evidence type="ECO:0000256" key="4">
    <source>
        <dbReference type="ARBA" id="ARBA00022691"/>
    </source>
</evidence>
<dbReference type="InterPro" id="IPR050210">
    <property type="entry name" value="tRNA_Adenine-N(6)_MTase"/>
</dbReference>
<evidence type="ECO:0000313" key="9">
    <source>
        <dbReference type="Proteomes" id="UP000244168"/>
    </source>
</evidence>
<dbReference type="OrthoDB" id="5383291at2"/>
<dbReference type="PRINTS" id="PR00507">
    <property type="entry name" value="N12N6MTFRASE"/>
</dbReference>
<dbReference type="GO" id="GO:0008033">
    <property type="term" value="P:tRNA processing"/>
    <property type="evidence" value="ECO:0007669"/>
    <property type="project" value="UniProtKB-UniRule"/>
</dbReference>
<dbReference type="HAMAP" id="MF_01872">
    <property type="entry name" value="tRNA_methyltr_YfiC"/>
    <property type="match status" value="1"/>
</dbReference>
<sequence length="237" mass="26426">MSIFRFKQFQVDQTGCAMKVNTDGVLLGALAGSPKPRRILDIGTGTGVVALMLAQRFPEALIDAVEIDAVAAATAKRNFEGSPFADRLTVYSTSFQDFFAAHTDNRYDLIVSNPPFYINSLASPHHAKTVAKHAGEDFFEEMIKSVPQHLNDDGRLMMILPVDTAQVVNSLATQHDLHLHSYIDVSSYPDYNPHRKILSWSKSEVQEVQRAALVIYTEPRKYTAQYSALLSDFLTIF</sequence>
<keyword evidence="1 6" id="KW-0963">Cytoplasm</keyword>
<dbReference type="Proteomes" id="UP000244168">
    <property type="component" value="Unassembled WGS sequence"/>
</dbReference>
<dbReference type="GO" id="GO:0005737">
    <property type="term" value="C:cytoplasm"/>
    <property type="evidence" value="ECO:0007669"/>
    <property type="project" value="UniProtKB-SubCell"/>
</dbReference>
<evidence type="ECO:0000259" key="7">
    <source>
        <dbReference type="Pfam" id="PF05175"/>
    </source>
</evidence>
<dbReference type="PANTHER" id="PTHR47739">
    <property type="entry name" value="TRNA1(VAL) (ADENINE(37)-N6)-METHYLTRANSFERASE"/>
    <property type="match status" value="1"/>
</dbReference>
<accession>A0A2T5J9W2</accession>
<dbReference type="EC" id="2.1.1.223" evidence="6"/>
<keyword evidence="5 6" id="KW-0819">tRNA processing</keyword>
<dbReference type="GO" id="GO:0003676">
    <property type="term" value="F:nucleic acid binding"/>
    <property type="evidence" value="ECO:0007669"/>
    <property type="project" value="InterPro"/>
</dbReference>
<organism evidence="8 9">
    <name type="scientific">Mucilaginibacter yixingensis</name>
    <dbReference type="NCBI Taxonomy" id="1295612"/>
    <lineage>
        <taxon>Bacteria</taxon>
        <taxon>Pseudomonadati</taxon>
        <taxon>Bacteroidota</taxon>
        <taxon>Sphingobacteriia</taxon>
        <taxon>Sphingobacteriales</taxon>
        <taxon>Sphingobacteriaceae</taxon>
        <taxon>Mucilaginibacter</taxon>
    </lineage>
</organism>
<dbReference type="InterPro" id="IPR002052">
    <property type="entry name" value="DNA_methylase_N6_adenine_CS"/>
</dbReference>
<evidence type="ECO:0000256" key="3">
    <source>
        <dbReference type="ARBA" id="ARBA00022679"/>
    </source>
</evidence>
<comment type="caution">
    <text evidence="8">The sequence shown here is derived from an EMBL/GenBank/DDBJ whole genome shotgun (WGS) entry which is preliminary data.</text>
</comment>
<dbReference type="Gene3D" id="3.40.50.150">
    <property type="entry name" value="Vaccinia Virus protein VP39"/>
    <property type="match status" value="1"/>
</dbReference>
<dbReference type="CDD" id="cd02440">
    <property type="entry name" value="AdoMet_MTases"/>
    <property type="match status" value="1"/>
</dbReference>
<keyword evidence="9" id="KW-1185">Reference proteome</keyword>
<keyword evidence="2 6" id="KW-0489">Methyltransferase</keyword>